<proteinExistence type="predicted"/>
<dbReference type="GO" id="GO:0003700">
    <property type="term" value="F:DNA-binding transcription factor activity"/>
    <property type="evidence" value="ECO:0007669"/>
    <property type="project" value="InterPro"/>
</dbReference>
<dbReference type="SMART" id="SM00342">
    <property type="entry name" value="HTH_ARAC"/>
    <property type="match status" value="1"/>
</dbReference>
<comment type="function">
    <text evidence="4">Regulatory protein of the TOL plasmid xyl operons. XylS activates the xylXYZLTEGFJQKIH operon required for the degradation of toluene, m-xylene and p-xylene.</text>
</comment>
<gene>
    <name evidence="6" type="ORF">BL240_27550</name>
</gene>
<dbReference type="Pfam" id="PF12833">
    <property type="entry name" value="HTH_18"/>
    <property type="match status" value="1"/>
</dbReference>
<keyword evidence="2" id="KW-0238">DNA-binding</keyword>
<dbReference type="SUPFAM" id="SSF46689">
    <property type="entry name" value="Homeodomain-like"/>
    <property type="match status" value="2"/>
</dbReference>
<evidence type="ECO:0000256" key="2">
    <source>
        <dbReference type="ARBA" id="ARBA00023125"/>
    </source>
</evidence>
<evidence type="ECO:0000259" key="5">
    <source>
        <dbReference type="PROSITE" id="PS01124"/>
    </source>
</evidence>
<dbReference type="InterPro" id="IPR020449">
    <property type="entry name" value="Tscrpt_reg_AraC-type_HTH"/>
</dbReference>
<evidence type="ECO:0000256" key="1">
    <source>
        <dbReference type="ARBA" id="ARBA00023015"/>
    </source>
</evidence>
<organism evidence="6 7">
    <name type="scientific">Pseudomonas putida</name>
    <name type="common">Arthrobacter siderocapsulatus</name>
    <dbReference type="NCBI Taxonomy" id="303"/>
    <lineage>
        <taxon>Bacteria</taxon>
        <taxon>Pseudomonadati</taxon>
        <taxon>Pseudomonadota</taxon>
        <taxon>Gammaproteobacteria</taxon>
        <taxon>Pseudomonadales</taxon>
        <taxon>Pseudomonadaceae</taxon>
        <taxon>Pseudomonas</taxon>
    </lineage>
</organism>
<protein>
    <submittedName>
        <fullName evidence="6">AraC family transcriptional regulator</fullName>
    </submittedName>
</protein>
<sequence length="134" mass="14786">MPGARLSALNRRVAMHPGTPQAPLQPPGALTPARLRRAKELMLHSPLSIIEIAGVCNLTRSHFSRAFKVNTGLSPQAWRLLARMEKAKRLLATEAPITHVSLECGFCDQAHFTRAFSRLVGQPPKAWRQAQAHP</sequence>
<dbReference type="PROSITE" id="PS01124">
    <property type="entry name" value="HTH_ARAC_FAMILY_2"/>
    <property type="match status" value="1"/>
</dbReference>
<dbReference type="PANTHER" id="PTHR46796">
    <property type="entry name" value="HTH-TYPE TRANSCRIPTIONAL ACTIVATOR RHAS-RELATED"/>
    <property type="match status" value="1"/>
</dbReference>
<reference evidence="6 7" key="1">
    <citation type="submission" date="2016-12" db="EMBL/GenBank/DDBJ databases">
        <title>Draft Genome Sequence of Mercury Resistant Pseudomonas DRA525.</title>
        <authorList>
            <person name="Drace K.M."/>
        </authorList>
    </citation>
    <scope>NUCLEOTIDE SEQUENCE [LARGE SCALE GENOMIC DNA]</scope>
    <source>
        <strain evidence="6 7">DRA525</strain>
    </source>
</reference>
<keyword evidence="3" id="KW-0804">Transcription</keyword>
<feature type="domain" description="HTH araC/xylS-type" evidence="5">
    <location>
        <begin position="33"/>
        <end position="130"/>
    </location>
</feature>
<dbReference type="Gene3D" id="1.10.10.60">
    <property type="entry name" value="Homeodomain-like"/>
    <property type="match status" value="2"/>
</dbReference>
<dbReference type="EMBL" id="CP018743">
    <property type="protein sequence ID" value="APO84997.1"/>
    <property type="molecule type" value="Genomic_DNA"/>
</dbReference>
<dbReference type="GO" id="GO:0043565">
    <property type="term" value="F:sequence-specific DNA binding"/>
    <property type="evidence" value="ECO:0007669"/>
    <property type="project" value="InterPro"/>
</dbReference>
<accession>A0A1L5PXU6</accession>
<dbReference type="InterPro" id="IPR009057">
    <property type="entry name" value="Homeodomain-like_sf"/>
</dbReference>
<dbReference type="InterPro" id="IPR018060">
    <property type="entry name" value="HTH_AraC"/>
</dbReference>
<evidence type="ECO:0000313" key="6">
    <source>
        <dbReference type="EMBL" id="APO84997.1"/>
    </source>
</evidence>
<dbReference type="AlphaFoldDB" id="A0A1L5PXU6"/>
<evidence type="ECO:0000256" key="3">
    <source>
        <dbReference type="ARBA" id="ARBA00023163"/>
    </source>
</evidence>
<evidence type="ECO:0000256" key="4">
    <source>
        <dbReference type="ARBA" id="ARBA00037345"/>
    </source>
</evidence>
<dbReference type="PRINTS" id="PR00032">
    <property type="entry name" value="HTHARAC"/>
</dbReference>
<dbReference type="Proteomes" id="UP000185146">
    <property type="component" value="Chromosome"/>
</dbReference>
<dbReference type="PANTHER" id="PTHR46796:SF14">
    <property type="entry name" value="TRANSCRIPTIONAL REGULATORY PROTEIN"/>
    <property type="match status" value="1"/>
</dbReference>
<evidence type="ECO:0000313" key="7">
    <source>
        <dbReference type="Proteomes" id="UP000185146"/>
    </source>
</evidence>
<name>A0A1L5PXU6_PSEPU</name>
<keyword evidence="1" id="KW-0805">Transcription regulation</keyword>
<dbReference type="InterPro" id="IPR050204">
    <property type="entry name" value="AraC_XylS_family_regulators"/>
</dbReference>